<dbReference type="Proteomes" id="UP001180087">
    <property type="component" value="Chromosome"/>
</dbReference>
<dbReference type="EMBL" id="CP129113">
    <property type="protein sequence ID" value="WLV23828.1"/>
    <property type="molecule type" value="Genomic_DNA"/>
</dbReference>
<evidence type="ECO:0000256" key="1">
    <source>
        <dbReference type="SAM" id="MobiDB-lite"/>
    </source>
</evidence>
<feature type="region of interest" description="Disordered" evidence="1">
    <location>
        <begin position="297"/>
        <end position="324"/>
    </location>
</feature>
<feature type="compositionally biased region" description="Basic and acidic residues" evidence="1">
    <location>
        <begin position="298"/>
        <end position="324"/>
    </location>
</feature>
<accession>A0ABY9KSN2</accession>
<name>A0ABY9KSN2_9BACI</name>
<evidence type="ECO:0000313" key="2">
    <source>
        <dbReference type="EMBL" id="WLV23828.1"/>
    </source>
</evidence>
<gene>
    <name evidence="2" type="ORF">QR721_09260</name>
</gene>
<reference evidence="2" key="1">
    <citation type="submission" date="2023-06" db="EMBL/GenBank/DDBJ databases">
        <title>A Treasure from Seagulls: Isolation and Description of Aciduricobacillus qingdaonensis gen. nov., sp. nov., a Rare Obligately Uric Acid-utilizing Member in the Family Bacillaceae.</title>
        <authorList>
            <person name="Liu W."/>
            <person name="Wang B."/>
        </authorList>
    </citation>
    <scope>NUCLEOTIDE SEQUENCE</scope>
    <source>
        <strain evidence="2">44XB</strain>
    </source>
</reference>
<protein>
    <submittedName>
        <fullName evidence="2">NERD domain-containing protein</fullName>
    </submittedName>
</protein>
<dbReference type="RefSeq" id="WP_348026234.1">
    <property type="nucleotide sequence ID" value="NZ_CP129113.1"/>
</dbReference>
<evidence type="ECO:0000313" key="3">
    <source>
        <dbReference type="Proteomes" id="UP001180087"/>
    </source>
</evidence>
<sequence length="324" mass="38711">MAQLIKLEDYISRYEWDPYKYPSRFIRLKREQWDQLHAQRERDIESATVMQEETISQAEQEESFFKKWFRRKKDNLEAENPEPETERIFGRNLARLSETELKHFFLDHLFPIQLKWATSTVTEVSFVKRSYERDRRLKYFLQRFPDTFLIMYYPIFNIRKAPIECEIIMITPLGIEIIASIEKKPGVRIIAGDERKWTLEDGERSEMILNPAISLKRTEHVVRSILSAEGVEFPIRKTILAEKNQIIYTTEPYQIDIIDELRYPEWFEEKRKLNTPLKSLQLKSVAALLGQTRTNAVKRPEWEEDKPYMNAPDDRDITVKAEQS</sequence>
<proteinExistence type="predicted"/>
<keyword evidence="3" id="KW-1185">Reference proteome</keyword>
<organism evidence="2 3">
    <name type="scientific">Aciduricibacillus chroicocephali</name>
    <dbReference type="NCBI Taxonomy" id="3054939"/>
    <lineage>
        <taxon>Bacteria</taxon>
        <taxon>Bacillati</taxon>
        <taxon>Bacillota</taxon>
        <taxon>Bacilli</taxon>
        <taxon>Bacillales</taxon>
        <taxon>Bacillaceae</taxon>
        <taxon>Aciduricibacillus</taxon>
    </lineage>
</organism>